<dbReference type="PROSITE" id="PS51782">
    <property type="entry name" value="LYSM"/>
    <property type="match status" value="1"/>
</dbReference>
<dbReference type="InterPro" id="IPR036779">
    <property type="entry name" value="LysM_dom_sf"/>
</dbReference>
<organism evidence="3 4">
    <name type="scientific">Arthrobacter subterraneus</name>
    <dbReference type="NCBI Taxonomy" id="335973"/>
    <lineage>
        <taxon>Bacteria</taxon>
        <taxon>Bacillati</taxon>
        <taxon>Actinomycetota</taxon>
        <taxon>Actinomycetes</taxon>
        <taxon>Micrococcales</taxon>
        <taxon>Micrococcaceae</taxon>
        <taxon>Arthrobacter</taxon>
    </lineage>
</organism>
<keyword evidence="4" id="KW-1185">Reference proteome</keyword>
<keyword evidence="1" id="KW-1133">Transmembrane helix</keyword>
<evidence type="ECO:0000256" key="1">
    <source>
        <dbReference type="SAM" id="Phobius"/>
    </source>
</evidence>
<feature type="transmembrane region" description="Helical" evidence="1">
    <location>
        <begin position="35"/>
        <end position="58"/>
    </location>
</feature>
<dbReference type="SMART" id="SM00257">
    <property type="entry name" value="LysM"/>
    <property type="match status" value="1"/>
</dbReference>
<sequence>MSTLHIAGTAPSFQLDIRGSRAAGRAPRLHLTRRGWIVLVAAPLALLAAALLIVSAFFSSQAQAAASGTAVTETVRVSVTSGETLWALAAEYAPERDPRAVVEEIVELNALASSTVQAGQSLHIPVGNP</sequence>
<keyword evidence="1" id="KW-0812">Transmembrane</keyword>
<proteinExistence type="predicted"/>
<gene>
    <name evidence="3" type="ORF">SAMN04488693_10439</name>
</gene>
<dbReference type="STRING" id="335973.SAMN04488693_10439"/>
<dbReference type="Pfam" id="PF01476">
    <property type="entry name" value="LysM"/>
    <property type="match status" value="1"/>
</dbReference>
<name>A0A1G8GBA9_9MICC</name>
<protein>
    <submittedName>
        <fullName evidence="3">LysM domain-containing protein</fullName>
    </submittedName>
</protein>
<feature type="domain" description="LysM" evidence="2">
    <location>
        <begin position="75"/>
        <end position="124"/>
    </location>
</feature>
<dbReference type="InterPro" id="IPR018392">
    <property type="entry name" value="LysM"/>
</dbReference>
<accession>A0A1G8GBA9</accession>
<reference evidence="3 4" key="1">
    <citation type="submission" date="2016-10" db="EMBL/GenBank/DDBJ databases">
        <authorList>
            <person name="de Groot N.N."/>
        </authorList>
    </citation>
    <scope>NUCLEOTIDE SEQUENCE [LARGE SCALE GENOMIC DNA]</scope>
    <source>
        <strain evidence="3 4">NP_1H</strain>
    </source>
</reference>
<dbReference type="Proteomes" id="UP000199258">
    <property type="component" value="Unassembled WGS sequence"/>
</dbReference>
<dbReference type="EMBL" id="FNDT01000004">
    <property type="protein sequence ID" value="SDH91596.1"/>
    <property type="molecule type" value="Genomic_DNA"/>
</dbReference>
<evidence type="ECO:0000313" key="3">
    <source>
        <dbReference type="EMBL" id="SDH91596.1"/>
    </source>
</evidence>
<evidence type="ECO:0000313" key="4">
    <source>
        <dbReference type="Proteomes" id="UP000199258"/>
    </source>
</evidence>
<dbReference type="AlphaFoldDB" id="A0A1G8GBA9"/>
<dbReference type="OrthoDB" id="5084290at2"/>
<evidence type="ECO:0000259" key="2">
    <source>
        <dbReference type="PROSITE" id="PS51782"/>
    </source>
</evidence>
<dbReference type="Gene3D" id="3.10.350.10">
    <property type="entry name" value="LysM domain"/>
    <property type="match status" value="1"/>
</dbReference>
<dbReference type="SUPFAM" id="SSF54106">
    <property type="entry name" value="LysM domain"/>
    <property type="match status" value="1"/>
</dbReference>
<dbReference type="RefSeq" id="WP_084033749.1">
    <property type="nucleotide sequence ID" value="NZ_FNDT01000004.1"/>
</dbReference>
<keyword evidence="1" id="KW-0472">Membrane</keyword>